<organism evidence="8 9">
    <name type="scientific">Olsenella uli (strain ATCC 49627 / DSM 7084 / CCUG 31166 / CIP 109912 / JCM 12494 / LMG 11480 / NCIMB 702895 / VPI D76D-27C)</name>
    <name type="common">Lactobacillus uli</name>
    <dbReference type="NCBI Taxonomy" id="633147"/>
    <lineage>
        <taxon>Bacteria</taxon>
        <taxon>Bacillati</taxon>
        <taxon>Actinomycetota</taxon>
        <taxon>Coriobacteriia</taxon>
        <taxon>Coriobacteriales</taxon>
        <taxon>Atopobiaceae</taxon>
        <taxon>Olsenella</taxon>
    </lineage>
</organism>
<feature type="domain" description="Type II secretion system protein GspF" evidence="7">
    <location>
        <begin position="146"/>
        <end position="270"/>
    </location>
</feature>
<keyword evidence="2" id="KW-1003">Cell membrane</keyword>
<keyword evidence="3 6" id="KW-0812">Transmembrane</keyword>
<feature type="transmembrane region" description="Helical" evidence="6">
    <location>
        <begin position="87"/>
        <end position="104"/>
    </location>
</feature>
<evidence type="ECO:0000256" key="5">
    <source>
        <dbReference type="ARBA" id="ARBA00023136"/>
    </source>
</evidence>
<dbReference type="KEGG" id="ols:Olsu_0555"/>
<dbReference type="GeneID" id="78513182"/>
<evidence type="ECO:0000256" key="4">
    <source>
        <dbReference type="ARBA" id="ARBA00022989"/>
    </source>
</evidence>
<feature type="transmembrane region" description="Helical" evidence="6">
    <location>
        <begin position="254"/>
        <end position="273"/>
    </location>
</feature>
<accession>E1QZ56</accession>
<keyword evidence="5 6" id="KW-0472">Membrane</keyword>
<dbReference type="HOGENOM" id="CLU_075263_0_0_11"/>
<feature type="transmembrane region" description="Helical" evidence="6">
    <location>
        <begin position="110"/>
        <end position="130"/>
    </location>
</feature>
<dbReference type="PANTHER" id="PTHR35007">
    <property type="entry name" value="INTEGRAL MEMBRANE PROTEIN-RELATED"/>
    <property type="match status" value="1"/>
</dbReference>
<dbReference type="AlphaFoldDB" id="E1QZ56"/>
<keyword evidence="4 6" id="KW-1133">Transmembrane helix</keyword>
<evidence type="ECO:0000256" key="6">
    <source>
        <dbReference type="SAM" id="Phobius"/>
    </source>
</evidence>
<gene>
    <name evidence="8" type="ordered locus">Olsu_0555</name>
</gene>
<evidence type="ECO:0000256" key="3">
    <source>
        <dbReference type="ARBA" id="ARBA00022692"/>
    </source>
</evidence>
<feature type="transmembrane region" description="Helical" evidence="6">
    <location>
        <begin position="285"/>
        <end position="304"/>
    </location>
</feature>
<dbReference type="Proteomes" id="UP000000333">
    <property type="component" value="Chromosome"/>
</dbReference>
<reference evidence="8 9" key="1">
    <citation type="journal article" date="2010" name="Stand. Genomic Sci.">
        <title>Complete genome sequence of Olsenella uli type strain (VPI D76D-27C).</title>
        <authorList>
            <person name="Goker M."/>
            <person name="Held B."/>
            <person name="Lucas S."/>
            <person name="Nolan M."/>
            <person name="Yasawong M."/>
            <person name="Glavina Del Rio T."/>
            <person name="Tice H."/>
            <person name="Cheng J.F."/>
            <person name="Bruce D."/>
            <person name="Detter J.C."/>
            <person name="Tapia R."/>
            <person name="Han C."/>
            <person name="Goodwin L."/>
            <person name="Pitluck S."/>
            <person name="Liolios K."/>
            <person name="Ivanova N."/>
            <person name="Mavromatis K."/>
            <person name="Mikhailova N."/>
            <person name="Pati A."/>
            <person name="Chen A."/>
            <person name="Palaniappan K."/>
            <person name="Land M."/>
            <person name="Hauser L."/>
            <person name="Chang Y.J."/>
            <person name="Jeffries C.D."/>
            <person name="Rohde M."/>
            <person name="Sikorski J."/>
            <person name="Pukall R."/>
            <person name="Woyke T."/>
            <person name="Bristow J."/>
            <person name="Eisen J.A."/>
            <person name="Markowitz V."/>
            <person name="Hugenholtz P."/>
            <person name="Kyrpides N.C."/>
            <person name="Klenk H.P."/>
            <person name="Lapidus A."/>
        </authorList>
    </citation>
    <scope>NUCLEOTIDE SEQUENCE [LARGE SCALE GENOMIC DNA]</scope>
    <source>
        <strain evidence="9">ATCC 49627 / DSM 7084 / CIP 109912 / JCM 12494 / NCIMB 702895 / VPI D76D-27C</strain>
    </source>
</reference>
<dbReference type="STRING" id="633147.Olsu_0555"/>
<dbReference type="PANTHER" id="PTHR35007:SF4">
    <property type="entry name" value="CONSERVED TRANSMEMBRANE PROTEIN-RELATED"/>
    <property type="match status" value="1"/>
</dbReference>
<dbReference type="OrthoDB" id="3173358at2"/>
<comment type="subcellular location">
    <subcellularLocation>
        <location evidence="1">Cell membrane</location>
        <topology evidence="1">Multi-pass membrane protein</topology>
    </subcellularLocation>
</comment>
<dbReference type="GO" id="GO:0005886">
    <property type="term" value="C:plasma membrane"/>
    <property type="evidence" value="ECO:0007669"/>
    <property type="project" value="UniProtKB-SubCell"/>
</dbReference>
<sequence length="312" mass="32804">MEGLVTCAACGLTAFLSGFALLGRVGPTLRGGARALVMTRRATRVLDALGDTGLVRWLGSLPSWHGVAGGVSTLLAAHAVSLDLRQAVSLLWVSTAALALIAMATSRVLVLGPIAIALSFVAMPIASAALESRRRRAIEREMPAVFRTLAMAMGSGETLSQAVDYLAAHGGGEVAKAFTRTSLRMHCGYPARESLDLLARELDAPGVGLLVTALLISQRTGSPLRSLFRRSARLVERQGEFERMLGVKTAQVRLSVRVVSGLPVIMIALLSLISSDFQRGLSTPVGAACILAAALMDGAAILIIRRLMRGVV</sequence>
<evidence type="ECO:0000313" key="8">
    <source>
        <dbReference type="EMBL" id="ADK67670.1"/>
    </source>
</evidence>
<dbReference type="PATRIC" id="fig|633147.7.peg.998"/>
<dbReference type="RefSeq" id="WP_013251422.1">
    <property type="nucleotide sequence ID" value="NC_014363.1"/>
</dbReference>
<keyword evidence="9" id="KW-1185">Reference proteome</keyword>
<protein>
    <submittedName>
        <fullName evidence="8">Type II secretion system F domain protein</fullName>
    </submittedName>
</protein>
<dbReference type="InterPro" id="IPR018076">
    <property type="entry name" value="T2SS_GspF_dom"/>
</dbReference>
<dbReference type="eggNOG" id="COG4965">
    <property type="taxonomic scope" value="Bacteria"/>
</dbReference>
<dbReference type="Pfam" id="PF00482">
    <property type="entry name" value="T2SSF"/>
    <property type="match status" value="1"/>
</dbReference>
<evidence type="ECO:0000259" key="7">
    <source>
        <dbReference type="Pfam" id="PF00482"/>
    </source>
</evidence>
<proteinExistence type="predicted"/>
<evidence type="ECO:0000313" key="9">
    <source>
        <dbReference type="Proteomes" id="UP000000333"/>
    </source>
</evidence>
<evidence type="ECO:0000256" key="1">
    <source>
        <dbReference type="ARBA" id="ARBA00004651"/>
    </source>
</evidence>
<dbReference type="EMBL" id="CP002106">
    <property type="protein sequence ID" value="ADK67670.1"/>
    <property type="molecule type" value="Genomic_DNA"/>
</dbReference>
<evidence type="ECO:0000256" key="2">
    <source>
        <dbReference type="ARBA" id="ARBA00022475"/>
    </source>
</evidence>
<name>E1QZ56_OLSUV</name>